<evidence type="ECO:0000313" key="2">
    <source>
        <dbReference type="EMBL" id="CUP26501.1"/>
    </source>
</evidence>
<dbReference type="PROSITE" id="PS51186">
    <property type="entry name" value="GNAT"/>
    <property type="match status" value="1"/>
</dbReference>
<protein>
    <submittedName>
        <fullName evidence="2">GCN5-like N-acetyltransferase</fullName>
    </submittedName>
</protein>
<reference evidence="2 3" key="1">
    <citation type="submission" date="2015-09" db="EMBL/GenBank/DDBJ databases">
        <authorList>
            <consortium name="Pathogen Informatics"/>
        </authorList>
    </citation>
    <scope>NUCLEOTIDE SEQUENCE [LARGE SCALE GENOMIC DNA]</scope>
    <source>
        <strain evidence="2 3">2789STDY5608850</strain>
    </source>
</reference>
<dbReference type="AlphaFoldDB" id="A0A174LU38"/>
<dbReference type="Proteomes" id="UP000095651">
    <property type="component" value="Unassembled WGS sequence"/>
</dbReference>
<sequence>MYIQKVIEQEIKSNICNTILRALPDWFGVEASIIDYVNQVKSMPFYVAYEREKPIGFVAIKIHNEYTAEISVMGIINEYQRGGIGTKLISSVEEYCRTNQFQFLTVKTLADTVDFEPYERTRKFYYKIGFVPLEIFPLHWDIDNPCLFLAKKL</sequence>
<dbReference type="Pfam" id="PF00583">
    <property type="entry name" value="Acetyltransf_1"/>
    <property type="match status" value="1"/>
</dbReference>
<evidence type="ECO:0000313" key="3">
    <source>
        <dbReference type="Proteomes" id="UP000095651"/>
    </source>
</evidence>
<dbReference type="SUPFAM" id="SSF55729">
    <property type="entry name" value="Acyl-CoA N-acyltransferases (Nat)"/>
    <property type="match status" value="1"/>
</dbReference>
<gene>
    <name evidence="2" type="ORF">ERS852407_05459</name>
</gene>
<feature type="domain" description="N-acetyltransferase" evidence="1">
    <location>
        <begin position="1"/>
        <end position="153"/>
    </location>
</feature>
<dbReference type="InterPro" id="IPR000182">
    <property type="entry name" value="GNAT_dom"/>
</dbReference>
<dbReference type="CDD" id="cd04301">
    <property type="entry name" value="NAT_SF"/>
    <property type="match status" value="1"/>
</dbReference>
<proteinExistence type="predicted"/>
<keyword evidence="2" id="KW-0808">Transferase</keyword>
<organism evidence="2 3">
    <name type="scientific">Hungatella hathewayi</name>
    <dbReference type="NCBI Taxonomy" id="154046"/>
    <lineage>
        <taxon>Bacteria</taxon>
        <taxon>Bacillati</taxon>
        <taxon>Bacillota</taxon>
        <taxon>Clostridia</taxon>
        <taxon>Lachnospirales</taxon>
        <taxon>Lachnospiraceae</taxon>
        <taxon>Hungatella</taxon>
    </lineage>
</organism>
<name>A0A174LU38_9FIRM</name>
<evidence type="ECO:0000259" key="1">
    <source>
        <dbReference type="PROSITE" id="PS51186"/>
    </source>
</evidence>
<dbReference type="GO" id="GO:0016747">
    <property type="term" value="F:acyltransferase activity, transferring groups other than amino-acyl groups"/>
    <property type="evidence" value="ECO:0007669"/>
    <property type="project" value="InterPro"/>
</dbReference>
<dbReference type="RefSeq" id="WP_055659986.1">
    <property type="nucleotide sequence ID" value="NZ_CABIXC010000023.1"/>
</dbReference>
<accession>A0A174LU38</accession>
<dbReference type="InterPro" id="IPR016181">
    <property type="entry name" value="Acyl_CoA_acyltransferase"/>
</dbReference>
<dbReference type="EMBL" id="CYZE01000023">
    <property type="protein sequence ID" value="CUP26501.1"/>
    <property type="molecule type" value="Genomic_DNA"/>
</dbReference>
<dbReference type="Gene3D" id="3.40.630.30">
    <property type="match status" value="1"/>
</dbReference>